<dbReference type="PRINTS" id="PR01036">
    <property type="entry name" value="TCRTETB"/>
</dbReference>
<dbReference type="GO" id="GO:0022857">
    <property type="term" value="F:transmembrane transporter activity"/>
    <property type="evidence" value="ECO:0007669"/>
    <property type="project" value="InterPro"/>
</dbReference>
<dbReference type="EMBL" id="CAEZTR010000085">
    <property type="protein sequence ID" value="CAB4582707.1"/>
    <property type="molecule type" value="Genomic_DNA"/>
</dbReference>
<keyword evidence="3" id="KW-1003">Cell membrane</keyword>
<dbReference type="InterPro" id="IPR036259">
    <property type="entry name" value="MFS_trans_sf"/>
</dbReference>
<feature type="transmembrane region" description="Helical" evidence="7">
    <location>
        <begin position="184"/>
        <end position="207"/>
    </location>
</feature>
<evidence type="ECO:0000256" key="4">
    <source>
        <dbReference type="ARBA" id="ARBA00022692"/>
    </source>
</evidence>
<evidence type="ECO:0000256" key="7">
    <source>
        <dbReference type="SAM" id="Phobius"/>
    </source>
</evidence>
<dbReference type="CDD" id="cd17321">
    <property type="entry name" value="MFS_MMR_MDR_like"/>
    <property type="match status" value="1"/>
</dbReference>
<feature type="transmembrane region" description="Helical" evidence="7">
    <location>
        <begin position="353"/>
        <end position="375"/>
    </location>
</feature>
<name>A0A6J6F2X1_9ZZZZ</name>
<dbReference type="InterPro" id="IPR011701">
    <property type="entry name" value="MFS"/>
</dbReference>
<sequence length="543" mass="57751">MTAPENTQIGNGRTKFMSSRWTPEKIHQRRWFTLIAICIAVTITSIDNTIMNVGLPSIVREVGASQAQLQWLIDSYTIVFACLLLTMGAIGDKWGRHRTMMIGLVIFGVFSAFASQADSANSLIICRGLMGIGGALILPATLAILSNTFEGKERSKAIGIWAAVAGIGVAAGPLLGGFLLDHFWWGSIFLINVPICVIAVGMGWFLVPPSKSADEGHRLDPIGALLSIVALVGLLYGIIEIPEKGWSSPEVLFAVISGLAFLGVFTWWELRSDHPMLDLNFFRNPRFSAASMTITINYFVMFGSTFLIVQYFQFILGYSPLKAGVMTAPVAIGLMVTSPQAHKYVVRWGTTKVVILGLLICSAVMFCYGIETIIASDVGGVVVRLIFGVGLALTATPATESIMGALPRDRAGVGSAVNDTTRQIGGALGVAVIGSLFAWRYQASLSDLSGLPADVASAAQNSIGKAIQVASTLPSDEAASLLDNAKQAYVSGMRVGVWTCALILLGAAVLTAKFLPSTPATPDDDGELRDQEVEAVSLDDGII</sequence>
<feature type="transmembrane region" description="Helical" evidence="7">
    <location>
        <begin position="289"/>
        <end position="311"/>
    </location>
</feature>
<feature type="transmembrane region" description="Helical" evidence="7">
    <location>
        <begin position="495"/>
        <end position="515"/>
    </location>
</feature>
<keyword evidence="4 7" id="KW-0812">Transmembrane</keyword>
<evidence type="ECO:0000256" key="2">
    <source>
        <dbReference type="ARBA" id="ARBA00022448"/>
    </source>
</evidence>
<proteinExistence type="predicted"/>
<evidence type="ECO:0000313" key="9">
    <source>
        <dbReference type="EMBL" id="CAB4582707.1"/>
    </source>
</evidence>
<dbReference type="Gene3D" id="1.20.1250.20">
    <property type="entry name" value="MFS general substrate transporter like domains"/>
    <property type="match status" value="1"/>
</dbReference>
<evidence type="ECO:0000259" key="8">
    <source>
        <dbReference type="PROSITE" id="PS50850"/>
    </source>
</evidence>
<keyword evidence="6 7" id="KW-0472">Membrane</keyword>
<evidence type="ECO:0000256" key="5">
    <source>
        <dbReference type="ARBA" id="ARBA00022989"/>
    </source>
</evidence>
<evidence type="ECO:0000256" key="1">
    <source>
        <dbReference type="ARBA" id="ARBA00004651"/>
    </source>
</evidence>
<feature type="transmembrane region" description="Helical" evidence="7">
    <location>
        <begin position="219"/>
        <end position="239"/>
    </location>
</feature>
<dbReference type="SUPFAM" id="SSF103473">
    <property type="entry name" value="MFS general substrate transporter"/>
    <property type="match status" value="1"/>
</dbReference>
<dbReference type="PROSITE" id="PS50850">
    <property type="entry name" value="MFS"/>
    <property type="match status" value="1"/>
</dbReference>
<organism evidence="9">
    <name type="scientific">freshwater metagenome</name>
    <dbReference type="NCBI Taxonomy" id="449393"/>
    <lineage>
        <taxon>unclassified sequences</taxon>
        <taxon>metagenomes</taxon>
        <taxon>ecological metagenomes</taxon>
    </lineage>
</organism>
<comment type="subcellular location">
    <subcellularLocation>
        <location evidence="1">Cell membrane</location>
        <topology evidence="1">Multi-pass membrane protein</topology>
    </subcellularLocation>
</comment>
<evidence type="ECO:0000256" key="3">
    <source>
        <dbReference type="ARBA" id="ARBA00022475"/>
    </source>
</evidence>
<feature type="transmembrane region" description="Helical" evidence="7">
    <location>
        <begin position="71"/>
        <end position="90"/>
    </location>
</feature>
<dbReference type="NCBIfam" id="TIGR00711">
    <property type="entry name" value="efflux_EmrB"/>
    <property type="match status" value="1"/>
</dbReference>
<dbReference type="AlphaFoldDB" id="A0A6J6F2X1"/>
<dbReference type="Pfam" id="PF07690">
    <property type="entry name" value="MFS_1"/>
    <property type="match status" value="1"/>
</dbReference>
<dbReference type="InterPro" id="IPR020846">
    <property type="entry name" value="MFS_dom"/>
</dbReference>
<feature type="transmembrane region" description="Helical" evidence="7">
    <location>
        <begin position="122"/>
        <end position="145"/>
    </location>
</feature>
<reference evidence="9" key="1">
    <citation type="submission" date="2020-05" db="EMBL/GenBank/DDBJ databases">
        <authorList>
            <person name="Chiriac C."/>
            <person name="Salcher M."/>
            <person name="Ghai R."/>
            <person name="Kavagutti S V."/>
        </authorList>
    </citation>
    <scope>NUCLEOTIDE SEQUENCE</scope>
</reference>
<dbReference type="InterPro" id="IPR004638">
    <property type="entry name" value="EmrB-like"/>
</dbReference>
<dbReference type="PANTHER" id="PTHR42718:SF42">
    <property type="entry name" value="EXPORT PROTEIN"/>
    <property type="match status" value="1"/>
</dbReference>
<evidence type="ECO:0000256" key="6">
    <source>
        <dbReference type="ARBA" id="ARBA00023136"/>
    </source>
</evidence>
<keyword evidence="5 7" id="KW-1133">Transmembrane helix</keyword>
<feature type="domain" description="Major facilitator superfamily (MFS) profile" evidence="8">
    <location>
        <begin position="33"/>
        <end position="519"/>
    </location>
</feature>
<dbReference type="Gene3D" id="1.20.1720.10">
    <property type="entry name" value="Multidrug resistance protein D"/>
    <property type="match status" value="1"/>
</dbReference>
<accession>A0A6J6F2X1</accession>
<feature type="transmembrane region" description="Helical" evidence="7">
    <location>
        <begin position="381"/>
        <end position="398"/>
    </location>
</feature>
<dbReference type="PANTHER" id="PTHR42718">
    <property type="entry name" value="MAJOR FACILITATOR SUPERFAMILY MULTIDRUG TRANSPORTER MFSC"/>
    <property type="match status" value="1"/>
</dbReference>
<dbReference type="GO" id="GO:0005886">
    <property type="term" value="C:plasma membrane"/>
    <property type="evidence" value="ECO:0007669"/>
    <property type="project" value="UniProtKB-SubCell"/>
</dbReference>
<feature type="transmembrane region" description="Helical" evidence="7">
    <location>
        <begin position="31"/>
        <end position="51"/>
    </location>
</feature>
<feature type="transmembrane region" description="Helical" evidence="7">
    <location>
        <begin position="251"/>
        <end position="268"/>
    </location>
</feature>
<gene>
    <name evidence="9" type="ORF">UFOPK1711_01313</name>
</gene>
<keyword evidence="2" id="KW-0813">Transport</keyword>
<feature type="transmembrane region" description="Helical" evidence="7">
    <location>
        <begin position="157"/>
        <end position="178"/>
    </location>
</feature>
<protein>
    <submittedName>
        <fullName evidence="9">Unannotated protein</fullName>
    </submittedName>
</protein>